<comment type="caution">
    <text evidence="1">The sequence shown here is derived from an EMBL/GenBank/DDBJ whole genome shotgun (WGS) entry which is preliminary data.</text>
</comment>
<protein>
    <submittedName>
        <fullName evidence="1">Uncharacterized protein</fullName>
    </submittedName>
</protein>
<reference evidence="1" key="1">
    <citation type="submission" date="2019-03" db="EMBL/GenBank/DDBJ databases">
        <title>Single cell metagenomics reveals metabolic interactions within the superorganism composed of flagellate Streblomastix strix and complex community of Bacteroidetes bacteria on its surface.</title>
        <authorList>
            <person name="Treitli S.C."/>
            <person name="Kolisko M."/>
            <person name="Husnik F."/>
            <person name="Keeling P."/>
            <person name="Hampl V."/>
        </authorList>
    </citation>
    <scope>NUCLEOTIDE SEQUENCE</scope>
    <source>
        <strain evidence="1">STM</strain>
    </source>
</reference>
<sequence length="93" mass="10270">MSKFIELHNFSGDGIFINVNKITHFSPLVSEGESIPCALISVEQNFQTGIIVKETPADILDKIRESEQNEETGSGAVFAKEIAEAIKREFNSI</sequence>
<name>A0A5J4SSF6_9ZZZZ</name>
<dbReference type="AlphaFoldDB" id="A0A5J4SSF6"/>
<dbReference type="EMBL" id="SNRY01000078">
    <property type="protein sequence ID" value="KAA6348075.1"/>
    <property type="molecule type" value="Genomic_DNA"/>
</dbReference>
<organism evidence="1">
    <name type="scientific">termite gut metagenome</name>
    <dbReference type="NCBI Taxonomy" id="433724"/>
    <lineage>
        <taxon>unclassified sequences</taxon>
        <taxon>metagenomes</taxon>
        <taxon>organismal metagenomes</taxon>
    </lineage>
</organism>
<gene>
    <name evidence="1" type="ORF">EZS27_004527</name>
</gene>
<accession>A0A5J4SSF6</accession>
<evidence type="ECO:0000313" key="1">
    <source>
        <dbReference type="EMBL" id="KAA6348075.1"/>
    </source>
</evidence>
<proteinExistence type="predicted"/>